<keyword evidence="1" id="KW-0812">Transmembrane</keyword>
<dbReference type="Proteomes" id="UP000247569">
    <property type="component" value="Unassembled WGS sequence"/>
</dbReference>
<protein>
    <submittedName>
        <fullName evidence="2">Uncharacterized protein</fullName>
    </submittedName>
</protein>
<feature type="transmembrane region" description="Helical" evidence="1">
    <location>
        <begin position="45"/>
        <end position="63"/>
    </location>
</feature>
<name>A0A318KG26_9NOCA</name>
<dbReference type="EMBL" id="QJKF01000004">
    <property type="protein sequence ID" value="PXX65523.1"/>
    <property type="molecule type" value="Genomic_DNA"/>
</dbReference>
<evidence type="ECO:0000313" key="2">
    <source>
        <dbReference type="EMBL" id="PXX65523.1"/>
    </source>
</evidence>
<evidence type="ECO:0000313" key="3">
    <source>
        <dbReference type="Proteomes" id="UP000247569"/>
    </source>
</evidence>
<comment type="caution">
    <text evidence="2">The sequence shown here is derived from an EMBL/GenBank/DDBJ whole genome shotgun (WGS) entry which is preliminary data.</text>
</comment>
<keyword evidence="3" id="KW-1185">Reference proteome</keyword>
<feature type="transmembrane region" description="Helical" evidence="1">
    <location>
        <begin position="75"/>
        <end position="97"/>
    </location>
</feature>
<organism evidence="2 3">
    <name type="scientific">Nocardia tenerifensis</name>
    <dbReference type="NCBI Taxonomy" id="228006"/>
    <lineage>
        <taxon>Bacteria</taxon>
        <taxon>Bacillati</taxon>
        <taxon>Actinomycetota</taxon>
        <taxon>Actinomycetes</taxon>
        <taxon>Mycobacteriales</taxon>
        <taxon>Nocardiaceae</taxon>
        <taxon>Nocardia</taxon>
    </lineage>
</organism>
<sequence>MLRAVVGSLLTIAVALFIASFVSVYEVVARDGDGPGWRYVPVAQVIGWTGIAASVLWAAWLMVTKARSRRPIAWTPLIAVPLIVESWVGGFLIAVVLSSM</sequence>
<reference evidence="2 3" key="1">
    <citation type="submission" date="2018-05" db="EMBL/GenBank/DDBJ databases">
        <title>Genomic Encyclopedia of Type Strains, Phase IV (KMG-IV): sequencing the most valuable type-strain genomes for metagenomic binning, comparative biology and taxonomic classification.</title>
        <authorList>
            <person name="Goeker M."/>
        </authorList>
    </citation>
    <scope>NUCLEOTIDE SEQUENCE [LARGE SCALE GENOMIC DNA]</scope>
    <source>
        <strain evidence="2 3">DSM 44704</strain>
    </source>
</reference>
<proteinExistence type="predicted"/>
<keyword evidence="1" id="KW-0472">Membrane</keyword>
<evidence type="ECO:0000256" key="1">
    <source>
        <dbReference type="SAM" id="Phobius"/>
    </source>
</evidence>
<gene>
    <name evidence="2" type="ORF">DFR70_104588</name>
</gene>
<accession>A0A318KG26</accession>
<keyword evidence="1" id="KW-1133">Transmembrane helix</keyword>
<dbReference type="AlphaFoldDB" id="A0A318KG26"/>